<evidence type="ECO:0000313" key="2">
    <source>
        <dbReference type="EMBL" id="PWI70998.1"/>
    </source>
</evidence>
<reference evidence="2 3" key="1">
    <citation type="journal article" date="2016" name="Front. Microbiol.">
        <title>Genome and transcriptome sequences reveal the specific parasitism of the nematophagous Purpureocillium lilacinum 36-1.</title>
        <authorList>
            <person name="Xie J."/>
            <person name="Li S."/>
            <person name="Mo C."/>
            <person name="Xiao X."/>
            <person name="Peng D."/>
            <person name="Wang G."/>
            <person name="Xiao Y."/>
        </authorList>
    </citation>
    <scope>NUCLEOTIDE SEQUENCE [LARGE SCALE GENOMIC DNA]</scope>
    <source>
        <strain evidence="2 3">36-1</strain>
    </source>
</reference>
<feature type="compositionally biased region" description="Pro residues" evidence="1">
    <location>
        <begin position="27"/>
        <end position="37"/>
    </location>
</feature>
<feature type="region of interest" description="Disordered" evidence="1">
    <location>
        <begin position="283"/>
        <end position="319"/>
    </location>
</feature>
<name>A0A2U3E930_PURLI</name>
<organism evidence="2 3">
    <name type="scientific">Purpureocillium lilacinum</name>
    <name type="common">Paecilomyces lilacinus</name>
    <dbReference type="NCBI Taxonomy" id="33203"/>
    <lineage>
        <taxon>Eukaryota</taxon>
        <taxon>Fungi</taxon>
        <taxon>Dikarya</taxon>
        <taxon>Ascomycota</taxon>
        <taxon>Pezizomycotina</taxon>
        <taxon>Sordariomycetes</taxon>
        <taxon>Hypocreomycetidae</taxon>
        <taxon>Hypocreales</taxon>
        <taxon>Ophiocordycipitaceae</taxon>
        <taxon>Purpureocillium</taxon>
    </lineage>
</organism>
<gene>
    <name evidence="2" type="ORF">PCL_12366</name>
</gene>
<proteinExistence type="predicted"/>
<feature type="region of interest" description="Disordered" evidence="1">
    <location>
        <begin position="1"/>
        <end position="42"/>
    </location>
</feature>
<accession>A0A2U3E930</accession>
<feature type="compositionally biased region" description="Polar residues" evidence="1">
    <location>
        <begin position="179"/>
        <end position="194"/>
    </location>
</feature>
<sequence length="319" mass="33098">MEPHTSDGAVPAVSKPTYPAERERRGLPPPPPPPLASPPRAHDTALWPALSFNHPLLLPCPSPCSSFSQQPVEAPARTGTRLRAATCTTVREASGGVVWAEGWDPNNITTTIITDQPCIPCAEPWPSWPHVMTHSVVAGRSSRDSKAGLAGLGWAGLGFPTPGAENTTQENTGHEVPKTTGSSVAAGGQQTPIHSSWVPVDTSRCGSGCCGIATGTMSVSSSGRTSITGLNCLLPAHLLHPQPSRLQKPPPRPCRYARCGVVADRLAALAGGCRVEDATTRLDVPHSHASPGRSTATTGPRPASRVHSGLASTRAPGPS</sequence>
<dbReference type="EMBL" id="LCWV01000008">
    <property type="protein sequence ID" value="PWI70998.1"/>
    <property type="molecule type" value="Genomic_DNA"/>
</dbReference>
<evidence type="ECO:0000313" key="3">
    <source>
        <dbReference type="Proteomes" id="UP000245956"/>
    </source>
</evidence>
<dbReference type="Proteomes" id="UP000245956">
    <property type="component" value="Unassembled WGS sequence"/>
</dbReference>
<comment type="caution">
    <text evidence="2">The sequence shown here is derived from an EMBL/GenBank/DDBJ whole genome shotgun (WGS) entry which is preliminary data.</text>
</comment>
<protein>
    <submittedName>
        <fullName evidence="2">Uncharacterized protein</fullName>
    </submittedName>
</protein>
<feature type="region of interest" description="Disordered" evidence="1">
    <location>
        <begin position="160"/>
        <end position="195"/>
    </location>
</feature>
<evidence type="ECO:0000256" key="1">
    <source>
        <dbReference type="SAM" id="MobiDB-lite"/>
    </source>
</evidence>
<dbReference type="AlphaFoldDB" id="A0A2U3E930"/>